<gene>
    <name evidence="2" type="ORF">SAMN05421545_0844</name>
</gene>
<dbReference type="OrthoDB" id="921445at2"/>
<sequence length="415" mass="46324">MLNRLLLGALAIGGTFFCTTTATAQSYKAGFMVEASGDTIRGLVKHREGKSIYKSFFFKKDTNADMTEYSPESVVAYGFTNGSQLERKQLTDKKGNVLTAFAEVLVRGRLNLYQYQNQLYLAKQGEALMPLQKDEQNANSTKHLILINSLTLDCPVPEEHLAKMLNKISTQRMVEVVENYNNCVSPNNSITYNADKPWTTVEKGLSVSTHTATLDFNTGSHSLEQATFSQSQNLVFGAFFNIAFPRTSQRLSLQLEPLYSQEKHQGYAAVQEAQVKHQTDYSIAIKRLAIVSMGRYQLAQLAAFTPYLGVGLTSNIILSGQAIARIETESMINDTRHIETSITDEFLDSNLKKLYLVPTVAVGTGYQISDKHTMQFQIRYDLSQLSPGNKKDTSRSSTQLNSNNSIYLTAAYIFR</sequence>
<reference evidence="3" key="1">
    <citation type="submission" date="2017-01" db="EMBL/GenBank/DDBJ databases">
        <authorList>
            <person name="Varghese N."/>
            <person name="Submissions S."/>
        </authorList>
    </citation>
    <scope>NUCLEOTIDE SEQUENCE [LARGE SCALE GENOMIC DNA]</scope>
    <source>
        <strain evidence="3">DM9</strain>
    </source>
</reference>
<protein>
    <recommendedName>
        <fullName evidence="4">Outer membrane protein beta-barrel domain-containing protein</fullName>
    </recommendedName>
</protein>
<accession>A0A1N6UEJ5</accession>
<evidence type="ECO:0008006" key="4">
    <source>
        <dbReference type="Google" id="ProtNLM"/>
    </source>
</evidence>
<evidence type="ECO:0000313" key="3">
    <source>
        <dbReference type="Proteomes" id="UP000185924"/>
    </source>
</evidence>
<keyword evidence="3" id="KW-1185">Reference proteome</keyword>
<evidence type="ECO:0000313" key="2">
    <source>
        <dbReference type="EMBL" id="SIQ63987.1"/>
    </source>
</evidence>
<dbReference type="AlphaFoldDB" id="A0A1N6UEJ5"/>
<feature type="chain" id="PRO_5012230143" description="Outer membrane protein beta-barrel domain-containing protein" evidence="1">
    <location>
        <begin position="25"/>
        <end position="415"/>
    </location>
</feature>
<dbReference type="STRING" id="1077936.SAMN05421545_0844"/>
<dbReference type="EMBL" id="FTNM01000001">
    <property type="protein sequence ID" value="SIQ63987.1"/>
    <property type="molecule type" value="Genomic_DNA"/>
</dbReference>
<dbReference type="Gene3D" id="2.40.160.20">
    <property type="match status" value="1"/>
</dbReference>
<proteinExistence type="predicted"/>
<evidence type="ECO:0000256" key="1">
    <source>
        <dbReference type="SAM" id="SignalP"/>
    </source>
</evidence>
<name>A0A1N6UEJ5_9BACT</name>
<dbReference type="RefSeq" id="WP_143731844.1">
    <property type="nucleotide sequence ID" value="NZ_FTNM01000001.1"/>
</dbReference>
<organism evidence="2 3">
    <name type="scientific">Pontibacter lucknowensis</name>
    <dbReference type="NCBI Taxonomy" id="1077936"/>
    <lineage>
        <taxon>Bacteria</taxon>
        <taxon>Pseudomonadati</taxon>
        <taxon>Bacteroidota</taxon>
        <taxon>Cytophagia</taxon>
        <taxon>Cytophagales</taxon>
        <taxon>Hymenobacteraceae</taxon>
        <taxon>Pontibacter</taxon>
    </lineage>
</organism>
<feature type="signal peptide" evidence="1">
    <location>
        <begin position="1"/>
        <end position="24"/>
    </location>
</feature>
<dbReference type="Proteomes" id="UP000185924">
    <property type="component" value="Unassembled WGS sequence"/>
</dbReference>
<keyword evidence="1" id="KW-0732">Signal</keyword>